<dbReference type="Pfam" id="PF03467">
    <property type="entry name" value="Smg4_UPF3"/>
    <property type="match status" value="1"/>
</dbReference>
<dbReference type="GO" id="GO:0003729">
    <property type="term" value="F:mRNA binding"/>
    <property type="evidence" value="ECO:0007669"/>
    <property type="project" value="TreeGrafter"/>
</dbReference>
<dbReference type="GO" id="GO:0005730">
    <property type="term" value="C:nucleolus"/>
    <property type="evidence" value="ECO:0007669"/>
    <property type="project" value="TreeGrafter"/>
</dbReference>
<evidence type="ECO:0000256" key="5">
    <source>
        <dbReference type="PROSITE-ProRule" id="PRU00176"/>
    </source>
</evidence>
<feature type="compositionally biased region" description="Low complexity" evidence="6">
    <location>
        <begin position="353"/>
        <end position="380"/>
    </location>
</feature>
<comment type="subcellular location">
    <subcellularLocation>
        <location evidence="1">Nucleus</location>
    </subcellularLocation>
</comment>
<feature type="compositionally biased region" description="Low complexity" evidence="6">
    <location>
        <begin position="443"/>
        <end position="452"/>
    </location>
</feature>
<reference evidence="8 9" key="1">
    <citation type="submission" date="2018-11" db="EMBL/GenBank/DDBJ databases">
        <title>Genome sequence and assembly of Colletotrichum spinosum.</title>
        <authorList>
            <person name="Gan P."/>
            <person name="Shirasu K."/>
        </authorList>
    </citation>
    <scope>NUCLEOTIDE SEQUENCE [LARGE SCALE GENOMIC DNA]</scope>
    <source>
        <strain evidence="8 9">CBS 515.97</strain>
    </source>
</reference>
<feature type="compositionally biased region" description="Polar residues" evidence="6">
    <location>
        <begin position="623"/>
        <end position="639"/>
    </location>
</feature>
<evidence type="ECO:0000313" key="8">
    <source>
        <dbReference type="EMBL" id="TDZ37955.1"/>
    </source>
</evidence>
<feature type="region of interest" description="Disordered" evidence="6">
    <location>
        <begin position="553"/>
        <end position="639"/>
    </location>
</feature>
<comment type="similarity">
    <text evidence="2">Belongs to the RENT3 family.</text>
</comment>
<gene>
    <name evidence="8" type="primary">UPF3</name>
    <name evidence="8" type="ORF">C8035_v001252</name>
</gene>
<evidence type="ECO:0000256" key="6">
    <source>
        <dbReference type="SAM" id="MobiDB-lite"/>
    </source>
</evidence>
<dbReference type="EMBL" id="QAPG01000020">
    <property type="protein sequence ID" value="TDZ37955.1"/>
    <property type="molecule type" value="Genomic_DNA"/>
</dbReference>
<evidence type="ECO:0000256" key="1">
    <source>
        <dbReference type="ARBA" id="ARBA00004123"/>
    </source>
</evidence>
<dbReference type="PANTHER" id="PTHR13112:SF0">
    <property type="entry name" value="FI21285P1"/>
    <property type="match status" value="1"/>
</dbReference>
<dbReference type="InterPro" id="IPR035979">
    <property type="entry name" value="RBD_domain_sf"/>
</dbReference>
<feature type="region of interest" description="Disordered" evidence="6">
    <location>
        <begin position="1"/>
        <end position="42"/>
    </location>
</feature>
<feature type="compositionally biased region" description="Basic and acidic residues" evidence="6">
    <location>
        <begin position="587"/>
        <end position="606"/>
    </location>
</feature>
<evidence type="ECO:0000256" key="4">
    <source>
        <dbReference type="ARBA" id="ARBA00023242"/>
    </source>
</evidence>
<feature type="compositionally biased region" description="Polar residues" evidence="6">
    <location>
        <begin position="1"/>
        <end position="35"/>
    </location>
</feature>
<evidence type="ECO:0000259" key="7">
    <source>
        <dbReference type="PROSITE" id="PS50102"/>
    </source>
</evidence>
<keyword evidence="4" id="KW-0539">Nucleus</keyword>
<dbReference type="GO" id="GO:0000184">
    <property type="term" value="P:nuclear-transcribed mRNA catabolic process, nonsense-mediated decay"/>
    <property type="evidence" value="ECO:0007669"/>
    <property type="project" value="UniProtKB-KW"/>
</dbReference>
<dbReference type="CDD" id="cd12455">
    <property type="entry name" value="RRM_like_Smg4_UPF3"/>
    <property type="match status" value="1"/>
</dbReference>
<evidence type="ECO:0000256" key="2">
    <source>
        <dbReference type="ARBA" id="ARBA00005991"/>
    </source>
</evidence>
<dbReference type="PANTHER" id="PTHR13112">
    <property type="entry name" value="UPF3 REGULATOR OF NONSENSE TRANSCRIPTS-LIKE PROTEIN"/>
    <property type="match status" value="1"/>
</dbReference>
<feature type="compositionally biased region" description="Basic and acidic residues" evidence="6">
    <location>
        <begin position="325"/>
        <end position="335"/>
    </location>
</feature>
<accession>A0A4R8QQ97</accession>
<dbReference type="Gene3D" id="3.30.70.330">
    <property type="match status" value="2"/>
</dbReference>
<dbReference type="InterPro" id="IPR012677">
    <property type="entry name" value="Nucleotide-bd_a/b_plait_sf"/>
</dbReference>
<evidence type="ECO:0000256" key="3">
    <source>
        <dbReference type="ARBA" id="ARBA00023161"/>
    </source>
</evidence>
<dbReference type="InterPro" id="IPR005120">
    <property type="entry name" value="UPF3_dom"/>
</dbReference>
<organism evidence="8 9">
    <name type="scientific">Colletotrichum spinosum</name>
    <dbReference type="NCBI Taxonomy" id="1347390"/>
    <lineage>
        <taxon>Eukaryota</taxon>
        <taxon>Fungi</taxon>
        <taxon>Dikarya</taxon>
        <taxon>Ascomycota</taxon>
        <taxon>Pezizomycotina</taxon>
        <taxon>Sordariomycetes</taxon>
        <taxon>Hypocreomycetidae</taxon>
        <taxon>Glomerellales</taxon>
        <taxon>Glomerellaceae</taxon>
        <taxon>Colletotrichum</taxon>
        <taxon>Colletotrichum orbiculare species complex</taxon>
    </lineage>
</organism>
<feature type="region of interest" description="Disordered" evidence="6">
    <location>
        <begin position="172"/>
        <end position="200"/>
    </location>
</feature>
<sequence length="639" mass="66546">MATSSTQSTSRKTNGALPVSSQQAATEAPKSNKSRTPVEGDKVVIRRLPPGLTEQELWAILGDEWKAGQGLVSWHNFVSGKISHDPAKTSRPARVYLHVLKRESIFNLSNLIQARSWEDAKMTSNNPCLAGPPVLEAATYPKIPSGKKRTDPRQGTIDQDAEFMAFLQEMTDPGHSKEADPSDSKESEESKPEAKVTTTPLIEYLKEKKANKAKEAAAAKSAKQARQEGTKGKGSASTAEESKKGKKDSRAEKSVDRPKETVKILTKKASAEAAKAAETVVAQIAQSSAVAQEAPKSRRAGIAAAARMLQRDLGISPGSAHRRARLDAAKAEADSKPTPSKEPAAHAPEATIAPVAAPAQSSSNASQNSDRNASSAASKSGRTRRGGGGKGSASDVKGKSAEAGNSSNASTPAKAPVVLLKKKDEEKSREKPEKADKVEKEPAASASQSAQARSNPPTAPKATGKSNNAKKGGGSGTVTVGATRGFVKHANPSQGVTEALLKQAMEAFGTVTFVEIDKRKGFAYVDFSDHDGLVKAVAASPVTVAQGTVQVLERKEKKPAASTANSSNANAGSSSSNAVAASSASASKDKDKEAAPAVSDKPEETRHKRTRRGRGGGKGGTNKDAQQSSASAEKTASTG</sequence>
<feature type="compositionally biased region" description="Low complexity" evidence="6">
    <location>
        <begin position="560"/>
        <end position="586"/>
    </location>
</feature>
<feature type="compositionally biased region" description="Basic and acidic residues" evidence="6">
    <location>
        <begin position="240"/>
        <end position="261"/>
    </location>
</feature>
<feature type="compositionally biased region" description="Basic and acidic residues" evidence="6">
    <location>
        <begin position="421"/>
        <end position="442"/>
    </location>
</feature>
<proteinExistence type="inferred from homology"/>
<dbReference type="InterPro" id="IPR039722">
    <property type="entry name" value="Upf3"/>
</dbReference>
<dbReference type="SMART" id="SM00360">
    <property type="entry name" value="RRM"/>
    <property type="match status" value="1"/>
</dbReference>
<feature type="compositionally biased region" description="Low complexity" evidence="6">
    <location>
        <begin position="461"/>
        <end position="470"/>
    </location>
</feature>
<feature type="region of interest" description="Disordered" evidence="6">
    <location>
        <begin position="313"/>
        <end position="490"/>
    </location>
</feature>
<dbReference type="CDD" id="cd00590">
    <property type="entry name" value="RRM_SF"/>
    <property type="match status" value="1"/>
</dbReference>
<dbReference type="GO" id="GO:0005737">
    <property type="term" value="C:cytoplasm"/>
    <property type="evidence" value="ECO:0007669"/>
    <property type="project" value="TreeGrafter"/>
</dbReference>
<dbReference type="SUPFAM" id="SSF54928">
    <property type="entry name" value="RNA-binding domain, RBD"/>
    <property type="match status" value="2"/>
</dbReference>
<dbReference type="InterPro" id="IPR000504">
    <property type="entry name" value="RRM_dom"/>
</dbReference>
<feature type="region of interest" description="Disordered" evidence="6">
    <location>
        <begin position="214"/>
        <end position="261"/>
    </location>
</feature>
<protein>
    <submittedName>
        <fullName evidence="8">Regulator of nonsense transcripts UPF3</fullName>
    </submittedName>
</protein>
<dbReference type="PROSITE" id="PS50102">
    <property type="entry name" value="RRM"/>
    <property type="match status" value="1"/>
</dbReference>
<dbReference type="AlphaFoldDB" id="A0A4R8QQ97"/>
<keyword evidence="5" id="KW-0694">RNA-binding</keyword>
<keyword evidence="9" id="KW-1185">Reference proteome</keyword>
<feature type="domain" description="RRM" evidence="7">
    <location>
        <begin position="483"/>
        <end position="559"/>
    </location>
</feature>
<evidence type="ECO:0000313" key="9">
    <source>
        <dbReference type="Proteomes" id="UP000295083"/>
    </source>
</evidence>
<feature type="compositionally biased region" description="Basic and acidic residues" evidence="6">
    <location>
        <begin position="172"/>
        <end position="194"/>
    </location>
</feature>
<dbReference type="GO" id="GO:0045727">
    <property type="term" value="P:positive regulation of translation"/>
    <property type="evidence" value="ECO:0007669"/>
    <property type="project" value="TreeGrafter"/>
</dbReference>
<comment type="caution">
    <text evidence="8">The sequence shown here is derived from an EMBL/GenBank/DDBJ whole genome shotgun (WGS) entry which is preliminary data.</text>
</comment>
<dbReference type="Pfam" id="PF00076">
    <property type="entry name" value="RRM_1"/>
    <property type="match status" value="1"/>
</dbReference>
<name>A0A4R8QQ97_9PEZI</name>
<dbReference type="Proteomes" id="UP000295083">
    <property type="component" value="Unassembled WGS sequence"/>
</dbReference>
<keyword evidence="3" id="KW-0866">Nonsense-mediated mRNA decay</keyword>